<feature type="domain" description="C2" evidence="12">
    <location>
        <begin position="159"/>
        <end position="270"/>
    </location>
</feature>
<evidence type="ECO:0000256" key="1">
    <source>
        <dbReference type="ARBA" id="ARBA00004123"/>
    </source>
</evidence>
<dbReference type="Proteomes" id="UP000813462">
    <property type="component" value="Unassembled WGS sequence"/>
</dbReference>
<sequence length="327" mass="36848">MENSLGLLRIHMQRGVNLAVRDMKSSDPYVIVKMGKQKLKTRVVKRSLNPEWNELLTLSISDPNVPIKLFVYDRDTFTFDDKMGDAEFDIGPFLQVISMGLAGLPDGTVITKVGPNRQNCLAEDSCIVFSNGKVVQNMVLRLRNVECGEVELQLQWIATSGSKRLLSRNRVMGFLKIHVQRGINLAVRDIVTSDPYVVLKLGKQKLKSRVMKANVNPEWNEDFSLYVTDPKLPVELCVYDKDTFSFDDKMGEAEIEIAPLHKAAKMHLKGIPDGTVLSKIQPSNQNCLVEESCITWTGGRVVQNMILRLRNVECGEVELQLQWADVS</sequence>
<dbReference type="InterPro" id="IPR044562">
    <property type="entry name" value="CAR1-11"/>
</dbReference>
<evidence type="ECO:0000256" key="10">
    <source>
        <dbReference type="ARBA" id="ARBA00023242"/>
    </source>
</evidence>
<keyword evidence="4" id="KW-1003">Cell membrane</keyword>
<feature type="domain" description="C2" evidence="12">
    <location>
        <begin position="1"/>
        <end position="106"/>
    </location>
</feature>
<dbReference type="CDD" id="cd04038">
    <property type="entry name" value="C2_ArfGAP"/>
    <property type="match status" value="2"/>
</dbReference>
<evidence type="ECO:0000256" key="4">
    <source>
        <dbReference type="ARBA" id="ARBA00022475"/>
    </source>
</evidence>
<reference evidence="13" key="1">
    <citation type="journal article" date="2021" name="Front. Plant Sci.">
        <title>Chromosome-Scale Genome Assembly for Chinese Sour Jujube and Insights Into Its Genome Evolution and Domestication Signature.</title>
        <authorList>
            <person name="Shen L.-Y."/>
            <person name="Luo H."/>
            <person name="Wang X.-L."/>
            <person name="Wang X.-M."/>
            <person name="Qiu X.-J."/>
            <person name="Liu H."/>
            <person name="Zhou S.-S."/>
            <person name="Jia K.-H."/>
            <person name="Nie S."/>
            <person name="Bao Y.-T."/>
            <person name="Zhang R.-G."/>
            <person name="Yun Q.-Z."/>
            <person name="Chai Y.-H."/>
            <person name="Lu J.-Y."/>
            <person name="Li Y."/>
            <person name="Zhao S.-W."/>
            <person name="Mao J.-F."/>
            <person name="Jia S.-G."/>
            <person name="Mao Y.-M."/>
        </authorList>
    </citation>
    <scope>NUCLEOTIDE SEQUENCE</scope>
    <source>
        <strain evidence="13">AT0</strain>
        <tissue evidence="13">Leaf</tissue>
    </source>
</reference>
<dbReference type="GO" id="GO:0046872">
    <property type="term" value="F:metal ion binding"/>
    <property type="evidence" value="ECO:0007669"/>
    <property type="project" value="UniProtKB-KW"/>
</dbReference>
<evidence type="ECO:0000256" key="3">
    <source>
        <dbReference type="ARBA" id="ARBA00022468"/>
    </source>
</evidence>
<evidence type="ECO:0000256" key="5">
    <source>
        <dbReference type="ARBA" id="ARBA00022682"/>
    </source>
</evidence>
<keyword evidence="6" id="KW-0479">Metal-binding</keyword>
<comment type="subcellular location">
    <subcellularLocation>
        <location evidence="2">Cell membrane</location>
    </subcellularLocation>
    <subcellularLocation>
        <location evidence="1">Nucleus</location>
    </subcellularLocation>
</comment>
<protein>
    <recommendedName>
        <fullName evidence="12">C2 domain-containing protein</fullName>
    </recommendedName>
</protein>
<dbReference type="GO" id="GO:0005634">
    <property type="term" value="C:nucleus"/>
    <property type="evidence" value="ECO:0007669"/>
    <property type="project" value="UniProtKB-SubCell"/>
</dbReference>
<keyword evidence="10" id="KW-0539">Nucleus</keyword>
<keyword evidence="7" id="KW-0106">Calcium</keyword>
<keyword evidence="8" id="KW-0446">Lipid-binding</keyword>
<dbReference type="PANTHER" id="PTHR45933">
    <property type="entry name" value="PROTEIN C2-DOMAIN ABA-RELATED 4"/>
    <property type="match status" value="1"/>
</dbReference>
<dbReference type="AlphaFoldDB" id="A0A978VL54"/>
<organism evidence="13 14">
    <name type="scientific">Ziziphus jujuba var. spinosa</name>
    <dbReference type="NCBI Taxonomy" id="714518"/>
    <lineage>
        <taxon>Eukaryota</taxon>
        <taxon>Viridiplantae</taxon>
        <taxon>Streptophyta</taxon>
        <taxon>Embryophyta</taxon>
        <taxon>Tracheophyta</taxon>
        <taxon>Spermatophyta</taxon>
        <taxon>Magnoliopsida</taxon>
        <taxon>eudicotyledons</taxon>
        <taxon>Gunneridae</taxon>
        <taxon>Pentapetalae</taxon>
        <taxon>rosids</taxon>
        <taxon>fabids</taxon>
        <taxon>Rosales</taxon>
        <taxon>Rhamnaceae</taxon>
        <taxon>Paliureae</taxon>
        <taxon>Ziziphus</taxon>
    </lineage>
</organism>
<gene>
    <name evidence="13" type="ORF">FEM48_Zijuj04G0172600</name>
</gene>
<name>A0A978VL54_ZIZJJ</name>
<dbReference type="GO" id="GO:0009738">
    <property type="term" value="P:abscisic acid-activated signaling pathway"/>
    <property type="evidence" value="ECO:0007669"/>
    <property type="project" value="UniProtKB-KW"/>
</dbReference>
<dbReference type="GO" id="GO:0005886">
    <property type="term" value="C:plasma membrane"/>
    <property type="evidence" value="ECO:0007669"/>
    <property type="project" value="UniProtKB-SubCell"/>
</dbReference>
<keyword evidence="5" id="KW-0938">Abscisic acid signaling pathway</keyword>
<dbReference type="GO" id="GO:0005096">
    <property type="term" value="F:GTPase activator activity"/>
    <property type="evidence" value="ECO:0007669"/>
    <property type="project" value="UniProtKB-KW"/>
</dbReference>
<evidence type="ECO:0000256" key="2">
    <source>
        <dbReference type="ARBA" id="ARBA00004236"/>
    </source>
</evidence>
<accession>A0A978VL54</accession>
<proteinExistence type="inferred from homology"/>
<dbReference type="EMBL" id="JAEACU010000004">
    <property type="protein sequence ID" value="KAH7533823.1"/>
    <property type="molecule type" value="Genomic_DNA"/>
</dbReference>
<dbReference type="SUPFAM" id="SSF49562">
    <property type="entry name" value="C2 domain (Calcium/lipid-binding domain, CaLB)"/>
    <property type="match status" value="2"/>
</dbReference>
<keyword evidence="9" id="KW-0472">Membrane</keyword>
<dbReference type="PROSITE" id="PS50004">
    <property type="entry name" value="C2"/>
    <property type="match status" value="2"/>
</dbReference>
<evidence type="ECO:0000256" key="8">
    <source>
        <dbReference type="ARBA" id="ARBA00023121"/>
    </source>
</evidence>
<evidence type="ECO:0000313" key="13">
    <source>
        <dbReference type="EMBL" id="KAH7533823.1"/>
    </source>
</evidence>
<evidence type="ECO:0000256" key="7">
    <source>
        <dbReference type="ARBA" id="ARBA00022837"/>
    </source>
</evidence>
<comment type="caution">
    <text evidence="13">The sequence shown here is derived from an EMBL/GenBank/DDBJ whole genome shotgun (WGS) entry which is preliminary data.</text>
</comment>
<comment type="similarity">
    <text evidence="11">Belongs to the plant CAR protein family.</text>
</comment>
<dbReference type="Gene3D" id="2.60.40.150">
    <property type="entry name" value="C2 domain"/>
    <property type="match status" value="2"/>
</dbReference>
<dbReference type="Pfam" id="PF00168">
    <property type="entry name" value="C2"/>
    <property type="match status" value="2"/>
</dbReference>
<dbReference type="InterPro" id="IPR035892">
    <property type="entry name" value="C2_domain_sf"/>
</dbReference>
<dbReference type="GO" id="GO:0008289">
    <property type="term" value="F:lipid binding"/>
    <property type="evidence" value="ECO:0007669"/>
    <property type="project" value="UniProtKB-KW"/>
</dbReference>
<dbReference type="InterPro" id="IPR000008">
    <property type="entry name" value="C2_dom"/>
</dbReference>
<keyword evidence="3" id="KW-0343">GTPase activation</keyword>
<evidence type="ECO:0000313" key="14">
    <source>
        <dbReference type="Proteomes" id="UP000813462"/>
    </source>
</evidence>
<evidence type="ECO:0000256" key="11">
    <source>
        <dbReference type="ARBA" id="ARBA00024037"/>
    </source>
</evidence>
<dbReference type="SMART" id="SM00239">
    <property type="entry name" value="C2"/>
    <property type="match status" value="2"/>
</dbReference>
<dbReference type="PANTHER" id="PTHR45933:SF39">
    <property type="entry name" value="PROTEIN C2-DOMAIN ABA-RELATED 1-LIKE"/>
    <property type="match status" value="1"/>
</dbReference>
<evidence type="ECO:0000259" key="12">
    <source>
        <dbReference type="PROSITE" id="PS50004"/>
    </source>
</evidence>
<evidence type="ECO:0000256" key="6">
    <source>
        <dbReference type="ARBA" id="ARBA00022723"/>
    </source>
</evidence>
<evidence type="ECO:0000256" key="9">
    <source>
        <dbReference type="ARBA" id="ARBA00023136"/>
    </source>
</evidence>